<dbReference type="GO" id="GO:0031625">
    <property type="term" value="F:ubiquitin protein ligase binding"/>
    <property type="evidence" value="ECO:0007669"/>
    <property type="project" value="InterPro"/>
</dbReference>
<organism evidence="3 4">
    <name type="scientific">Vicia faba</name>
    <name type="common">Broad bean</name>
    <name type="synonym">Faba vulgaris</name>
    <dbReference type="NCBI Taxonomy" id="3906"/>
    <lineage>
        <taxon>Eukaryota</taxon>
        <taxon>Viridiplantae</taxon>
        <taxon>Streptophyta</taxon>
        <taxon>Embryophyta</taxon>
        <taxon>Tracheophyta</taxon>
        <taxon>Spermatophyta</taxon>
        <taxon>Magnoliopsida</taxon>
        <taxon>eudicotyledons</taxon>
        <taxon>Gunneridae</taxon>
        <taxon>Pentapetalae</taxon>
        <taxon>rosids</taxon>
        <taxon>fabids</taxon>
        <taxon>Fabales</taxon>
        <taxon>Fabaceae</taxon>
        <taxon>Papilionoideae</taxon>
        <taxon>50 kb inversion clade</taxon>
        <taxon>NPAAA clade</taxon>
        <taxon>Hologalegina</taxon>
        <taxon>IRL clade</taxon>
        <taxon>Fabeae</taxon>
        <taxon>Vicia</taxon>
    </lineage>
</organism>
<sequence>MSLFDAPIIDFEEGWSFVHKRIKQLQDNLEGLPDTHLSSEDYIMLYTNIYNICTVNHHNYSEQLCENYTEVIHEYITSTVLPSLQEKKDELLLRELLRRWSNHKTMTIQLSKFFLYLESDILSYRRLPSLPETSFLSFYNLVYDRLNRQVMEAIVSMIDRKFVGEIIDETLVKNILKFYLEIGERTGKEEPKQFAKTMMMKANITFYMHVEASE</sequence>
<evidence type="ECO:0000313" key="4">
    <source>
        <dbReference type="Proteomes" id="UP001157006"/>
    </source>
</evidence>
<evidence type="ECO:0000256" key="1">
    <source>
        <dbReference type="ARBA" id="ARBA00006019"/>
    </source>
</evidence>
<protein>
    <recommendedName>
        <fullName evidence="2">Cullin N-terminal domain-containing protein</fullName>
    </recommendedName>
</protein>
<name>A0AAV1ANH5_VICFA</name>
<comment type="similarity">
    <text evidence="1">Belongs to the cullin family.</text>
</comment>
<dbReference type="InterPro" id="IPR001373">
    <property type="entry name" value="Cullin_N"/>
</dbReference>
<dbReference type="PANTHER" id="PTHR11932">
    <property type="entry name" value="CULLIN"/>
    <property type="match status" value="1"/>
</dbReference>
<proteinExistence type="inferred from homology"/>
<feature type="domain" description="Cullin N-terminal" evidence="2">
    <location>
        <begin position="23"/>
        <end position="188"/>
    </location>
</feature>
<evidence type="ECO:0000259" key="2">
    <source>
        <dbReference type="Pfam" id="PF00888"/>
    </source>
</evidence>
<dbReference type="InterPro" id="IPR016159">
    <property type="entry name" value="Cullin_repeat-like_dom_sf"/>
</dbReference>
<dbReference type="EMBL" id="OX451739">
    <property type="protein sequence ID" value="CAI8610614.1"/>
    <property type="molecule type" value="Genomic_DNA"/>
</dbReference>
<evidence type="ECO:0000313" key="3">
    <source>
        <dbReference type="EMBL" id="CAI8610614.1"/>
    </source>
</evidence>
<accession>A0AAV1ANH5</accession>
<dbReference type="Gene3D" id="1.20.1310.10">
    <property type="entry name" value="Cullin Repeats"/>
    <property type="match status" value="2"/>
</dbReference>
<dbReference type="InterPro" id="IPR045093">
    <property type="entry name" value="Cullin"/>
</dbReference>
<reference evidence="3 4" key="1">
    <citation type="submission" date="2023-01" db="EMBL/GenBank/DDBJ databases">
        <authorList>
            <person name="Kreplak J."/>
        </authorList>
    </citation>
    <scope>NUCLEOTIDE SEQUENCE [LARGE SCALE GENOMIC DNA]</scope>
</reference>
<dbReference type="GO" id="GO:0006511">
    <property type="term" value="P:ubiquitin-dependent protein catabolic process"/>
    <property type="evidence" value="ECO:0007669"/>
    <property type="project" value="InterPro"/>
</dbReference>
<keyword evidence="4" id="KW-1185">Reference proteome</keyword>
<dbReference type="AlphaFoldDB" id="A0AAV1ANH5"/>
<dbReference type="SUPFAM" id="SSF74788">
    <property type="entry name" value="Cullin repeat-like"/>
    <property type="match status" value="1"/>
</dbReference>
<gene>
    <name evidence="3" type="ORF">VFH_IV190760</name>
</gene>
<dbReference type="Proteomes" id="UP001157006">
    <property type="component" value="Chromosome 4"/>
</dbReference>
<dbReference type="Pfam" id="PF00888">
    <property type="entry name" value="Cullin"/>
    <property type="match status" value="1"/>
</dbReference>